<dbReference type="EMBL" id="JAUSWG010000005">
    <property type="protein sequence ID" value="MDQ0556286.1"/>
    <property type="molecule type" value="Genomic_DNA"/>
</dbReference>
<gene>
    <name evidence="2" type="ORF">QOZ92_001400</name>
</gene>
<dbReference type="NCBIfam" id="TIGR04226">
    <property type="entry name" value="RrgB_K2N_iso_D2"/>
    <property type="match status" value="1"/>
</dbReference>
<proteinExistence type="predicted"/>
<keyword evidence="3" id="KW-1185">Reference proteome</keyword>
<evidence type="ECO:0000313" key="3">
    <source>
        <dbReference type="Proteomes" id="UP001232584"/>
    </source>
</evidence>
<accession>A0ABU0MZJ0</accession>
<protein>
    <submittedName>
        <fullName evidence="2">Fimbrial isopeptide formation D2 family protein</fullName>
    </submittedName>
</protein>
<name>A0ABU0MZJ0_9FIRM</name>
<dbReference type="Proteomes" id="UP001232584">
    <property type="component" value="Unassembled WGS sequence"/>
</dbReference>
<dbReference type="Pfam" id="PF01345">
    <property type="entry name" value="DUF11"/>
    <property type="match status" value="1"/>
</dbReference>
<dbReference type="RefSeq" id="WP_307505188.1">
    <property type="nucleotide sequence ID" value="NZ_BAAACE010000021.1"/>
</dbReference>
<evidence type="ECO:0000259" key="1">
    <source>
        <dbReference type="Pfam" id="PF01345"/>
    </source>
</evidence>
<organism evidence="2 3">
    <name type="scientific">Paraclostridium ghonii</name>
    <dbReference type="NCBI Taxonomy" id="29358"/>
    <lineage>
        <taxon>Bacteria</taxon>
        <taxon>Bacillati</taxon>
        <taxon>Bacillota</taxon>
        <taxon>Clostridia</taxon>
        <taxon>Peptostreptococcales</taxon>
        <taxon>Peptostreptococcaceae</taxon>
        <taxon>Paraclostridium</taxon>
    </lineage>
</organism>
<comment type="caution">
    <text evidence="2">The sequence shown here is derived from an EMBL/GenBank/DDBJ whole genome shotgun (WGS) entry which is preliminary data.</text>
</comment>
<dbReference type="InterPro" id="IPR026466">
    <property type="entry name" value="Fim_isopep_form_D2_dom"/>
</dbReference>
<evidence type="ECO:0000313" key="2">
    <source>
        <dbReference type="EMBL" id="MDQ0556286.1"/>
    </source>
</evidence>
<reference evidence="2 3" key="1">
    <citation type="submission" date="2023-07" db="EMBL/GenBank/DDBJ databases">
        <title>Genomic Encyclopedia of Type Strains, Phase IV (KMG-IV): sequencing the most valuable type-strain genomes for metagenomic binning, comparative biology and taxonomic classification.</title>
        <authorList>
            <person name="Goeker M."/>
        </authorList>
    </citation>
    <scope>NUCLEOTIDE SEQUENCE [LARGE SCALE GENOMIC DNA]</scope>
    <source>
        <strain evidence="2 3">DSM 15049</strain>
    </source>
</reference>
<feature type="domain" description="DUF11" evidence="1">
    <location>
        <begin position="589"/>
        <end position="703"/>
    </location>
</feature>
<dbReference type="InterPro" id="IPR001434">
    <property type="entry name" value="OmcB-like_DUF11"/>
</dbReference>
<sequence>MPSNILSMSIDKTQNIPILIGSTSSFDVKIKNLSSSQRLYNLGLFLKLPDGMVLSSSTVAQTSSTTNADNSITYSWINLKDLAPLEIDYTFTITVKCNTKFKNGTNIPFGYTFSGINVSCQVDTMPRGVYDIGNEILTQQLAMSFQTVRFYSTISTASKVLKGAGTSTNLNDYTQVNTATCKFYNNSNSTSLVNISILLENGIRYIGNITLSGTDASKFINPTISLVNINGKIYTQIYYGNINLSVNSATTLTFSYAVWNQYDNNQGNFIVHGTMLNMNINMTSADPLIVSSSDSTTKFSAMDLIITTSISKSLVDVQNIVTYTYVYKVGQYYNIQNIVVNYFLPDGIYYISSSTSPTSVIDDPILQGFNLTYNFSLATQNSTKTITISSKVDSYYRYKKDNQSLNLPVVASDPFLATTKISGVLIGPLSTVTDSANVSSNINIGSITKQFIKAYYKNGTPKSINTLAPGDLAEYLLSYNASTLKAIQKEVYIDDFFPLSADPINNLNYVYTGYNPIESPQLISPHGVDFYYGDIPGLSFATINFKVPIAQLGSSTQNTNLMKLKGINTYGYSYSNRSQVTFNIGTPNLQLTKSVNGPNKNAIKANEIYTYSVTISNTNNLGTETDAFNFTLSDTLSSWFTLDSSSLKVSGSGTYSSINIQNNNVVVSISKLAPGQSLTLTYNVTISSVLAPGVNITTIATNTNPYSQVYEEGSTNYQYSNLIKTASITLSSLAISLTKTNISDIFKVGSNITYLIGVTVPQGTIAYGLYLKDTLPSGGQSYVGPTTKNNIPINPTVSSNIITLPSEGTVDARLSSQTINYTMKCQITNANKNLNSTTSTQTNSIQCFYQQVQGGSFSSISKSLTITINHPNLVMNLTAMDKSNSIIYNQNANINTNSIMQFKLTFQNNSSIRLINGTIEIPISGNFLFSQINTTVFCTASYNSSSKKIVIFIPELDPSTSGYVSFTVIPMSTLRSGTSISTQATAVSYYNDVSTSKIYSGEKSNIVTCILPPGVSLTPDPLTKINDSTSFIVTQPGNTAVILDYFKNTGGGYDDFTLTIQKVAIPYTIYIDNVKIADVQKNTLFQQTLPEMSNLSPNTTKIIKITALIPSSNTLGTRYDFIVTSKSVTSPYPEQTVLNIDPSY</sequence>